<dbReference type="EMBL" id="BLZA01000016">
    <property type="protein sequence ID" value="GHJ85853.1"/>
    <property type="molecule type" value="Genomic_DNA"/>
</dbReference>
<evidence type="ECO:0000256" key="1">
    <source>
        <dbReference type="SAM" id="MobiDB-lite"/>
    </source>
</evidence>
<dbReference type="Proteomes" id="UP000620104">
    <property type="component" value="Unassembled WGS sequence"/>
</dbReference>
<dbReference type="OrthoDB" id="3262968at2759"/>
<evidence type="ECO:0008006" key="4">
    <source>
        <dbReference type="Google" id="ProtNLM"/>
    </source>
</evidence>
<proteinExistence type="predicted"/>
<feature type="non-terminal residue" evidence="2">
    <location>
        <position position="377"/>
    </location>
</feature>
<comment type="caution">
    <text evidence="2">The sequence shown here is derived from an EMBL/GenBank/DDBJ whole genome shotgun (WGS) entry which is preliminary data.</text>
</comment>
<name>A0A8H3YE34_9TREE</name>
<sequence>MIAKPAGFNPIGSQSPDPQEIAQHAEQSKNISAQLDCPNDWQNKTPAFSLARLGGPHAWDYPVCIDSGSSVSLIDDAFAREYLPYLTRNNAGCDVQLLGLGNTVATEWVALNLYFRSYQDNSFMIVPARFFLVPGIGHVTKIILGNDVLVPMRVRIDLGNRALTFPSMKGRIAIWCTMQGEVLAKPIAKVKESFVVKPQHVCMVPFEIEGFLPTANYLLEAEDGNNNSWMTARSVGSATAEQHFAQLMNPIDQPVTLQAGQVIGRLHATTNIRDSSQFYETNSVTGMTTDEQAFREVLPEFDINSELSQDEQLQMTAMLQANRQAFAYGNRKLGSTDWVKMTLDTGDAEPISSAPYHASPNGRRVIEETIAELLADD</sequence>
<evidence type="ECO:0000313" key="2">
    <source>
        <dbReference type="EMBL" id="GHJ85853.1"/>
    </source>
</evidence>
<protein>
    <recommendedName>
        <fullName evidence="4">Peptidase A2 domain-containing protein</fullName>
    </recommendedName>
</protein>
<reference evidence="2" key="1">
    <citation type="submission" date="2020-07" db="EMBL/GenBank/DDBJ databases">
        <title>Draft Genome Sequence of a Deep-Sea Yeast, Naganishia (Cryptococcus) liquefaciens strain N6.</title>
        <authorList>
            <person name="Han Y.W."/>
            <person name="Kajitani R."/>
            <person name="Morimoto H."/>
            <person name="Parhat M."/>
            <person name="Tsubouchi H."/>
            <person name="Bakenova O."/>
            <person name="Ogata M."/>
            <person name="Argunhan B."/>
            <person name="Aoki R."/>
            <person name="Kajiwara S."/>
            <person name="Itoh T."/>
            <person name="Iwasaki H."/>
        </authorList>
    </citation>
    <scope>NUCLEOTIDE SEQUENCE</scope>
    <source>
        <strain evidence="2">N6</strain>
    </source>
</reference>
<evidence type="ECO:0000313" key="3">
    <source>
        <dbReference type="Proteomes" id="UP000620104"/>
    </source>
</evidence>
<organism evidence="2 3">
    <name type="scientific">Naganishia liquefaciens</name>
    <dbReference type="NCBI Taxonomy" id="104408"/>
    <lineage>
        <taxon>Eukaryota</taxon>
        <taxon>Fungi</taxon>
        <taxon>Dikarya</taxon>
        <taxon>Basidiomycota</taxon>
        <taxon>Agaricomycotina</taxon>
        <taxon>Tremellomycetes</taxon>
        <taxon>Filobasidiales</taxon>
        <taxon>Filobasidiaceae</taxon>
        <taxon>Naganishia</taxon>
    </lineage>
</organism>
<accession>A0A8H3YE34</accession>
<keyword evidence="3" id="KW-1185">Reference proteome</keyword>
<gene>
    <name evidence="2" type="ORF">NliqN6_2255</name>
</gene>
<dbReference type="Gene3D" id="2.40.70.10">
    <property type="entry name" value="Acid Proteases"/>
    <property type="match status" value="1"/>
</dbReference>
<feature type="region of interest" description="Disordered" evidence="1">
    <location>
        <begin position="1"/>
        <end position="28"/>
    </location>
</feature>
<dbReference type="AlphaFoldDB" id="A0A8H3YE34"/>
<dbReference type="InterPro" id="IPR021109">
    <property type="entry name" value="Peptidase_aspartic_dom_sf"/>
</dbReference>